<proteinExistence type="predicted"/>
<dbReference type="RefSeq" id="WP_088252250.1">
    <property type="nucleotide sequence ID" value="NZ_NIDE01000001.1"/>
</dbReference>
<organism evidence="1 2">
    <name type="scientific">Fimbriiglobus ruber</name>
    <dbReference type="NCBI Taxonomy" id="1908690"/>
    <lineage>
        <taxon>Bacteria</taxon>
        <taxon>Pseudomonadati</taxon>
        <taxon>Planctomycetota</taxon>
        <taxon>Planctomycetia</taxon>
        <taxon>Gemmatales</taxon>
        <taxon>Gemmataceae</taxon>
        <taxon>Fimbriiglobus</taxon>
    </lineage>
</organism>
<protein>
    <submittedName>
        <fullName evidence="1">Uncharacterized protein</fullName>
    </submittedName>
</protein>
<dbReference type="EMBL" id="NIDE01000001">
    <property type="protein sequence ID" value="OWK47108.1"/>
    <property type="molecule type" value="Genomic_DNA"/>
</dbReference>
<comment type="caution">
    <text evidence="1">The sequence shown here is derived from an EMBL/GenBank/DDBJ whole genome shotgun (WGS) entry which is preliminary data.</text>
</comment>
<evidence type="ECO:0000313" key="2">
    <source>
        <dbReference type="Proteomes" id="UP000214646"/>
    </source>
</evidence>
<keyword evidence="2" id="KW-1185">Reference proteome</keyword>
<dbReference type="OrthoDB" id="9965712at2"/>
<sequence>MVLVNQLHEAATNVANDSELEAHVARLTRAAYNVALRHGISGSFAELELAIWREMREIVLEREAECTSVDSQIE</sequence>
<name>A0A225E8L5_9BACT</name>
<evidence type="ECO:0000313" key="1">
    <source>
        <dbReference type="EMBL" id="OWK47108.1"/>
    </source>
</evidence>
<gene>
    <name evidence="1" type="ORF">FRUB_00807</name>
</gene>
<dbReference type="Proteomes" id="UP000214646">
    <property type="component" value="Unassembled WGS sequence"/>
</dbReference>
<reference evidence="2" key="1">
    <citation type="submission" date="2017-06" db="EMBL/GenBank/DDBJ databases">
        <title>Genome analysis of Fimbriiglobus ruber SP5, the first member of the order Planctomycetales with confirmed chitinolytic capability.</title>
        <authorList>
            <person name="Ravin N.V."/>
            <person name="Rakitin A.L."/>
            <person name="Ivanova A.A."/>
            <person name="Beletsky A.V."/>
            <person name="Kulichevskaya I.S."/>
            <person name="Mardanov A.V."/>
            <person name="Dedysh S.N."/>
        </authorList>
    </citation>
    <scope>NUCLEOTIDE SEQUENCE [LARGE SCALE GENOMIC DNA]</scope>
    <source>
        <strain evidence="2">SP5</strain>
    </source>
</reference>
<accession>A0A225E8L5</accession>
<dbReference type="AlphaFoldDB" id="A0A225E8L5"/>